<dbReference type="Proteomes" id="UP000248783">
    <property type="component" value="Unassembled WGS sequence"/>
</dbReference>
<evidence type="ECO:0000256" key="4">
    <source>
        <dbReference type="ARBA" id="ARBA00022989"/>
    </source>
</evidence>
<dbReference type="GO" id="GO:0005886">
    <property type="term" value="C:plasma membrane"/>
    <property type="evidence" value="ECO:0007669"/>
    <property type="project" value="UniProtKB-SubCell"/>
</dbReference>
<evidence type="ECO:0000256" key="6">
    <source>
        <dbReference type="SAM" id="Phobius"/>
    </source>
</evidence>
<organism evidence="7 8">
    <name type="scientific">Xylanimonas oleitrophica</name>
    <dbReference type="NCBI Taxonomy" id="2607479"/>
    <lineage>
        <taxon>Bacteria</taxon>
        <taxon>Bacillati</taxon>
        <taxon>Actinomycetota</taxon>
        <taxon>Actinomycetes</taxon>
        <taxon>Micrococcales</taxon>
        <taxon>Promicromonosporaceae</taxon>
        <taxon>Xylanimonas</taxon>
    </lineage>
</organism>
<evidence type="ECO:0000256" key="5">
    <source>
        <dbReference type="ARBA" id="ARBA00023136"/>
    </source>
</evidence>
<evidence type="ECO:0000256" key="1">
    <source>
        <dbReference type="ARBA" id="ARBA00004651"/>
    </source>
</evidence>
<keyword evidence="2" id="KW-1003">Cell membrane</keyword>
<dbReference type="InterPro" id="IPR007208">
    <property type="entry name" value="MrpF/PhaF-like"/>
</dbReference>
<keyword evidence="3 6" id="KW-0812">Transmembrane</keyword>
<comment type="subcellular location">
    <subcellularLocation>
        <location evidence="1">Cell membrane</location>
        <topology evidence="1">Multi-pass membrane protein</topology>
    </subcellularLocation>
</comment>
<evidence type="ECO:0000256" key="2">
    <source>
        <dbReference type="ARBA" id="ARBA00022475"/>
    </source>
</evidence>
<name>A0A2W5WU87_9MICO</name>
<evidence type="ECO:0000313" key="7">
    <source>
        <dbReference type="EMBL" id="PZR54402.1"/>
    </source>
</evidence>
<evidence type="ECO:0000256" key="3">
    <source>
        <dbReference type="ARBA" id="ARBA00022692"/>
    </source>
</evidence>
<sequence length="80" mass="8179">MHAVATVLLLCVLAGLWRAARGPSTRDRVTAFALLGTTGAALLVVLATLTQTAALRDAALVLVALATVVVVVVTRGTAER</sequence>
<comment type="caution">
    <text evidence="7">The sequence shown here is derived from an EMBL/GenBank/DDBJ whole genome shotgun (WGS) entry which is preliminary data.</text>
</comment>
<dbReference type="EMBL" id="QKWH01000002">
    <property type="protein sequence ID" value="PZR54402.1"/>
    <property type="molecule type" value="Genomic_DNA"/>
</dbReference>
<feature type="transmembrane region" description="Helical" evidence="6">
    <location>
        <begin position="31"/>
        <end position="49"/>
    </location>
</feature>
<dbReference type="AlphaFoldDB" id="A0A2W5WU87"/>
<evidence type="ECO:0008006" key="9">
    <source>
        <dbReference type="Google" id="ProtNLM"/>
    </source>
</evidence>
<feature type="transmembrane region" description="Helical" evidence="6">
    <location>
        <begin position="58"/>
        <end position="78"/>
    </location>
</feature>
<reference evidence="7 8" key="1">
    <citation type="submission" date="2018-06" db="EMBL/GenBank/DDBJ databases">
        <title>Whole genome sequencing of a novel hydrocarbon degrading bacterial strain, PW21 isolated from oil contaminated produced water sample.</title>
        <authorList>
            <person name="Nagkirti P."/>
            <person name="Shaikh A."/>
            <person name="Gowdaman V."/>
            <person name="Engineer A.E."/>
            <person name="Dagar S."/>
            <person name="Dhakephalkar P.K."/>
        </authorList>
    </citation>
    <scope>NUCLEOTIDE SEQUENCE [LARGE SCALE GENOMIC DNA]</scope>
    <source>
        <strain evidence="7 8">PW21</strain>
    </source>
</reference>
<evidence type="ECO:0000313" key="8">
    <source>
        <dbReference type="Proteomes" id="UP000248783"/>
    </source>
</evidence>
<gene>
    <name evidence="7" type="ORF">DNL40_04615</name>
</gene>
<keyword evidence="8" id="KW-1185">Reference proteome</keyword>
<dbReference type="GO" id="GO:0015075">
    <property type="term" value="F:monoatomic ion transmembrane transporter activity"/>
    <property type="evidence" value="ECO:0007669"/>
    <property type="project" value="InterPro"/>
</dbReference>
<dbReference type="Pfam" id="PF04066">
    <property type="entry name" value="MrpF_PhaF"/>
    <property type="match status" value="1"/>
</dbReference>
<protein>
    <recommendedName>
        <fullName evidence="9">Multisubunit sodium/proton antiporter MrpF subunit</fullName>
    </recommendedName>
</protein>
<proteinExistence type="predicted"/>
<accession>A0A2W5WU87</accession>
<keyword evidence="4 6" id="KW-1133">Transmembrane helix</keyword>
<keyword evidence="5 6" id="KW-0472">Membrane</keyword>